<evidence type="ECO:0000313" key="3">
    <source>
        <dbReference type="EMBL" id="NNG36661.1"/>
    </source>
</evidence>
<comment type="caution">
    <text evidence="3">The sequence shown here is derived from an EMBL/GenBank/DDBJ whole genome shotgun (WGS) entry which is preliminary data.</text>
</comment>
<organism evidence="3 4">
    <name type="scientific">Nakamurella aerolata</name>
    <dbReference type="NCBI Taxonomy" id="1656892"/>
    <lineage>
        <taxon>Bacteria</taxon>
        <taxon>Bacillati</taxon>
        <taxon>Actinomycetota</taxon>
        <taxon>Actinomycetes</taxon>
        <taxon>Nakamurellales</taxon>
        <taxon>Nakamurellaceae</taxon>
        <taxon>Nakamurella</taxon>
    </lineage>
</organism>
<reference evidence="3 4" key="1">
    <citation type="submission" date="2020-05" db="EMBL/GenBank/DDBJ databases">
        <title>Nakamurella sp. DB0629 isolated from air conditioner.</title>
        <authorList>
            <person name="Kim D.H."/>
            <person name="Kim D.-U."/>
        </authorList>
    </citation>
    <scope>NUCLEOTIDE SEQUENCE [LARGE SCALE GENOMIC DNA]</scope>
    <source>
        <strain evidence="3 4">DB0629</strain>
    </source>
</reference>
<dbReference type="AlphaFoldDB" id="A0A849ABZ1"/>
<comment type="similarity">
    <text evidence="1">Belongs to the UPF0312 family.</text>
</comment>
<sequence length="194" mass="20447">MTTPTTTTMAPGTWTGDPAHSDVSFKVRHMGVGKARGSFQLQSAQLTIGDGGLADGTVTAVIDATSVDTRNDQRNEHIKSPEFLDVATYPTIEFRSTGVKDFDGETFTLTGDLTVHGTTKPIELATEFLGAGTDAYGMQRAGFSASTTLSRAEFGVDIQMGFGAGNAVVADKIEISLDIEFVLDQGEQGDQSAS</sequence>
<protein>
    <submittedName>
        <fullName evidence="3">YceI family protein</fullName>
    </submittedName>
</protein>
<dbReference type="SMART" id="SM00867">
    <property type="entry name" value="YceI"/>
    <property type="match status" value="1"/>
</dbReference>
<dbReference type="InterPro" id="IPR036761">
    <property type="entry name" value="TTHA0802/YceI-like_sf"/>
</dbReference>
<dbReference type="Pfam" id="PF04264">
    <property type="entry name" value="YceI"/>
    <property type="match status" value="1"/>
</dbReference>
<dbReference type="EMBL" id="JABEND010000007">
    <property type="protein sequence ID" value="NNG36661.1"/>
    <property type="molecule type" value="Genomic_DNA"/>
</dbReference>
<evidence type="ECO:0000256" key="1">
    <source>
        <dbReference type="ARBA" id="ARBA00008812"/>
    </source>
</evidence>
<name>A0A849ABZ1_9ACTN</name>
<evidence type="ECO:0000313" key="4">
    <source>
        <dbReference type="Proteomes" id="UP000562984"/>
    </source>
</evidence>
<gene>
    <name evidence="3" type="ORF">HKD39_13265</name>
</gene>
<dbReference type="RefSeq" id="WP_171200347.1">
    <property type="nucleotide sequence ID" value="NZ_JABEND010000007.1"/>
</dbReference>
<dbReference type="Gene3D" id="2.40.128.110">
    <property type="entry name" value="Lipid/polyisoprenoid-binding, YceI-like"/>
    <property type="match status" value="1"/>
</dbReference>
<dbReference type="SUPFAM" id="SSF101874">
    <property type="entry name" value="YceI-like"/>
    <property type="match status" value="1"/>
</dbReference>
<dbReference type="Proteomes" id="UP000562984">
    <property type="component" value="Unassembled WGS sequence"/>
</dbReference>
<keyword evidence="4" id="KW-1185">Reference proteome</keyword>
<dbReference type="InterPro" id="IPR007372">
    <property type="entry name" value="Lipid/polyisoprenoid-bd_YceI"/>
</dbReference>
<accession>A0A849ABZ1</accession>
<dbReference type="PANTHER" id="PTHR34406">
    <property type="entry name" value="PROTEIN YCEI"/>
    <property type="match status" value="1"/>
</dbReference>
<feature type="domain" description="Lipid/polyisoprenoid-binding YceI-like" evidence="2">
    <location>
        <begin position="13"/>
        <end position="182"/>
    </location>
</feature>
<proteinExistence type="inferred from homology"/>
<evidence type="ECO:0000259" key="2">
    <source>
        <dbReference type="SMART" id="SM00867"/>
    </source>
</evidence>
<dbReference type="PANTHER" id="PTHR34406:SF1">
    <property type="entry name" value="PROTEIN YCEI"/>
    <property type="match status" value="1"/>
</dbReference>